<dbReference type="AlphaFoldDB" id="K5WNF1"/>
<protein>
    <recommendedName>
        <fullName evidence="4">MARVEL domain-containing protein</fullName>
    </recommendedName>
</protein>
<dbReference type="OrthoDB" id="2793550at2759"/>
<evidence type="ECO:0000313" key="2">
    <source>
        <dbReference type="EMBL" id="EKM51817.1"/>
    </source>
</evidence>
<sequence>MTPISRYGKKLLAAYCALALLDSTVLALATRVNIWQQFFFVADMFPLGLSIASLVLILLMFLSSVTFPSSFLARPAAQIGIFSFLSVLWLASNAFSTSRWGGIPMPCSSVPQDYPDVRTWCQDAQALKFFIWILFAGMFCTTLSVTRYVVAQHRHGNRHVWRVALARFDPRSSIDFGHVRSPSVFGGRATMTDYFGRANGTFRPGTDSKW</sequence>
<keyword evidence="3" id="KW-1185">Reference proteome</keyword>
<keyword evidence="1" id="KW-1133">Transmembrane helix</keyword>
<feature type="transmembrane region" description="Helical" evidence="1">
    <location>
        <begin position="129"/>
        <end position="150"/>
    </location>
</feature>
<organism evidence="2 3">
    <name type="scientific">Phanerochaete carnosa (strain HHB-10118-sp)</name>
    <name type="common">White-rot fungus</name>
    <name type="synonym">Peniophora carnosa</name>
    <dbReference type="NCBI Taxonomy" id="650164"/>
    <lineage>
        <taxon>Eukaryota</taxon>
        <taxon>Fungi</taxon>
        <taxon>Dikarya</taxon>
        <taxon>Basidiomycota</taxon>
        <taxon>Agaricomycotina</taxon>
        <taxon>Agaricomycetes</taxon>
        <taxon>Polyporales</taxon>
        <taxon>Phanerochaetaceae</taxon>
        <taxon>Phanerochaete</taxon>
    </lineage>
</organism>
<dbReference type="EMBL" id="JH930476">
    <property type="protein sequence ID" value="EKM51817.1"/>
    <property type="molecule type" value="Genomic_DNA"/>
</dbReference>
<dbReference type="GeneID" id="18918206"/>
<gene>
    <name evidence="2" type="ORF">PHACADRAFT_262179</name>
</gene>
<dbReference type="Proteomes" id="UP000008370">
    <property type="component" value="Unassembled WGS sequence"/>
</dbReference>
<dbReference type="KEGG" id="pco:PHACADRAFT_262179"/>
<evidence type="ECO:0008006" key="4">
    <source>
        <dbReference type="Google" id="ProtNLM"/>
    </source>
</evidence>
<keyword evidence="1" id="KW-0812">Transmembrane</keyword>
<evidence type="ECO:0000313" key="3">
    <source>
        <dbReference type="Proteomes" id="UP000008370"/>
    </source>
</evidence>
<evidence type="ECO:0000256" key="1">
    <source>
        <dbReference type="SAM" id="Phobius"/>
    </source>
</evidence>
<name>K5WNF1_PHACS</name>
<feature type="transmembrane region" description="Helical" evidence="1">
    <location>
        <begin position="71"/>
        <end position="91"/>
    </location>
</feature>
<dbReference type="InParanoid" id="K5WNF1"/>
<dbReference type="RefSeq" id="XP_007399613.1">
    <property type="nucleotide sequence ID" value="XM_007399551.1"/>
</dbReference>
<reference evidence="2 3" key="1">
    <citation type="journal article" date="2012" name="BMC Genomics">
        <title>Comparative genomics of the white-rot fungi, Phanerochaete carnosa and P. chrysosporium, to elucidate the genetic basis of the distinct wood types they colonize.</title>
        <authorList>
            <person name="Suzuki H."/>
            <person name="MacDonald J."/>
            <person name="Syed K."/>
            <person name="Salamov A."/>
            <person name="Hori C."/>
            <person name="Aerts A."/>
            <person name="Henrissat B."/>
            <person name="Wiebenga A."/>
            <person name="vanKuyk P.A."/>
            <person name="Barry K."/>
            <person name="Lindquist E."/>
            <person name="LaButti K."/>
            <person name="Lapidus A."/>
            <person name="Lucas S."/>
            <person name="Coutinho P."/>
            <person name="Gong Y."/>
            <person name="Samejima M."/>
            <person name="Mahadevan R."/>
            <person name="Abou-Zaid M."/>
            <person name="de Vries R.P."/>
            <person name="Igarashi K."/>
            <person name="Yadav J.S."/>
            <person name="Grigoriev I.V."/>
            <person name="Master E.R."/>
        </authorList>
    </citation>
    <scope>NUCLEOTIDE SEQUENCE [LARGE SCALE GENOMIC DNA]</scope>
    <source>
        <strain evidence="2 3">HHB-10118-sp</strain>
    </source>
</reference>
<dbReference type="HOGENOM" id="CLU_097225_0_0_1"/>
<accession>K5WNF1</accession>
<proteinExistence type="predicted"/>
<keyword evidence="1" id="KW-0472">Membrane</keyword>